<dbReference type="Proteomes" id="UP001500418">
    <property type="component" value="Unassembled WGS sequence"/>
</dbReference>
<feature type="region of interest" description="Disordered" evidence="1">
    <location>
        <begin position="1"/>
        <end position="22"/>
    </location>
</feature>
<protein>
    <submittedName>
        <fullName evidence="2">Uncharacterized protein</fullName>
    </submittedName>
</protein>
<evidence type="ECO:0000256" key="1">
    <source>
        <dbReference type="SAM" id="MobiDB-lite"/>
    </source>
</evidence>
<dbReference type="EMBL" id="BAAAID010000117">
    <property type="protein sequence ID" value="GAA0959353.1"/>
    <property type="molecule type" value="Genomic_DNA"/>
</dbReference>
<reference evidence="2 3" key="1">
    <citation type="journal article" date="2019" name="Int. J. Syst. Evol. Microbiol.">
        <title>The Global Catalogue of Microorganisms (GCM) 10K type strain sequencing project: providing services to taxonomists for standard genome sequencing and annotation.</title>
        <authorList>
            <consortium name="The Broad Institute Genomics Platform"/>
            <consortium name="The Broad Institute Genome Sequencing Center for Infectious Disease"/>
            <person name="Wu L."/>
            <person name="Ma J."/>
        </authorList>
    </citation>
    <scope>NUCLEOTIDE SEQUENCE [LARGE SCALE GENOMIC DNA]</scope>
    <source>
        <strain evidence="2 3">JCM 11444</strain>
    </source>
</reference>
<evidence type="ECO:0000313" key="3">
    <source>
        <dbReference type="Proteomes" id="UP001500418"/>
    </source>
</evidence>
<gene>
    <name evidence="2" type="ORF">GCM10009575_091810</name>
</gene>
<accession>A0ABN1RL70</accession>
<proteinExistence type="predicted"/>
<organism evidence="2 3">
    <name type="scientific">Streptomyces rhizosphaericus</name>
    <dbReference type="NCBI Taxonomy" id="114699"/>
    <lineage>
        <taxon>Bacteria</taxon>
        <taxon>Bacillati</taxon>
        <taxon>Actinomycetota</taxon>
        <taxon>Actinomycetes</taxon>
        <taxon>Kitasatosporales</taxon>
        <taxon>Streptomycetaceae</taxon>
        <taxon>Streptomyces</taxon>
        <taxon>Streptomyces violaceusniger group</taxon>
    </lineage>
</organism>
<sequence length="201" mass="20145">MEREAGVDTSRSRTTAQHPQRQDCDLVTVPARQGLEAVDILRRARDGLGPVLHDNACDTLGFLVPPGTADGWDLPGSACTQTSGRGIRINIGSGTGTPAGAGDTRTGDSASGDLPHGNNGSGDTESGAPGSGDTASGDGDSRDSEFGDGASGAAGNEAPPGIGTGWLVPPHAAYTVATDPAELRAALGEAARTIEAVDRCQ</sequence>
<name>A0ABN1RL70_9ACTN</name>
<feature type="region of interest" description="Disordered" evidence="1">
    <location>
        <begin position="83"/>
        <end position="167"/>
    </location>
</feature>
<keyword evidence="3" id="KW-1185">Reference proteome</keyword>
<comment type="caution">
    <text evidence="2">The sequence shown here is derived from an EMBL/GenBank/DDBJ whole genome shotgun (WGS) entry which is preliminary data.</text>
</comment>
<feature type="compositionally biased region" description="Low complexity" evidence="1">
    <location>
        <begin position="126"/>
        <end position="138"/>
    </location>
</feature>
<evidence type="ECO:0000313" key="2">
    <source>
        <dbReference type="EMBL" id="GAA0959353.1"/>
    </source>
</evidence>
<feature type="compositionally biased region" description="Low complexity" evidence="1">
    <location>
        <begin position="83"/>
        <end position="92"/>
    </location>
</feature>